<comment type="caution">
    <text evidence="1">The sequence shown here is derived from an EMBL/GenBank/DDBJ whole genome shotgun (WGS) entry which is preliminary data.</text>
</comment>
<accession>A0ABR0QTN6</accession>
<evidence type="ECO:0000313" key="2">
    <source>
        <dbReference type="Proteomes" id="UP001358586"/>
    </source>
</evidence>
<dbReference type="Proteomes" id="UP001358586">
    <property type="component" value="Chromosome 2"/>
</dbReference>
<protein>
    <submittedName>
        <fullName evidence="1">Uncharacterized protein</fullName>
    </submittedName>
</protein>
<evidence type="ECO:0000313" key="1">
    <source>
        <dbReference type="EMBL" id="KAK5842697.1"/>
    </source>
</evidence>
<name>A0ABR0QTN6_GOSAR</name>
<gene>
    <name evidence="1" type="ORF">PVK06_005081</name>
</gene>
<keyword evidence="2" id="KW-1185">Reference proteome</keyword>
<proteinExistence type="predicted"/>
<dbReference type="EMBL" id="JARKNE010000002">
    <property type="protein sequence ID" value="KAK5842697.1"/>
    <property type="molecule type" value="Genomic_DNA"/>
</dbReference>
<reference evidence="1 2" key="1">
    <citation type="submission" date="2023-03" db="EMBL/GenBank/DDBJ databases">
        <title>WGS of Gossypium arboreum.</title>
        <authorList>
            <person name="Yu D."/>
        </authorList>
    </citation>
    <scope>NUCLEOTIDE SEQUENCE [LARGE SCALE GENOMIC DNA]</scope>
    <source>
        <tissue evidence="1">Leaf</tissue>
    </source>
</reference>
<sequence length="86" mass="9592">MVVHVACKVSESSNIGGLTESGKLITLEDVNTNVELAPLRDNATVTQIKHYSDERVKRYKAMSYIQNGFSNFIFTRVMACEAPKQP</sequence>
<organism evidence="1 2">
    <name type="scientific">Gossypium arboreum</name>
    <name type="common">Tree cotton</name>
    <name type="synonym">Gossypium nanking</name>
    <dbReference type="NCBI Taxonomy" id="29729"/>
    <lineage>
        <taxon>Eukaryota</taxon>
        <taxon>Viridiplantae</taxon>
        <taxon>Streptophyta</taxon>
        <taxon>Embryophyta</taxon>
        <taxon>Tracheophyta</taxon>
        <taxon>Spermatophyta</taxon>
        <taxon>Magnoliopsida</taxon>
        <taxon>eudicotyledons</taxon>
        <taxon>Gunneridae</taxon>
        <taxon>Pentapetalae</taxon>
        <taxon>rosids</taxon>
        <taxon>malvids</taxon>
        <taxon>Malvales</taxon>
        <taxon>Malvaceae</taxon>
        <taxon>Malvoideae</taxon>
        <taxon>Gossypium</taxon>
    </lineage>
</organism>